<dbReference type="HOGENOM" id="CLU_044465_1_0_10"/>
<dbReference type="InterPro" id="IPR003766">
    <property type="entry name" value="Uronate_isomerase"/>
</dbReference>
<dbReference type="GO" id="GO:0042840">
    <property type="term" value="P:D-glucuronate catabolic process"/>
    <property type="evidence" value="ECO:0007669"/>
    <property type="project" value="TreeGrafter"/>
</dbReference>
<dbReference type="HAMAP" id="MF_00675">
    <property type="entry name" value="UxaC"/>
    <property type="match status" value="1"/>
</dbReference>
<dbReference type="STRING" id="400092.PKOR_12090"/>
<keyword evidence="6 7" id="KW-0413">Isomerase</keyword>
<keyword evidence="9" id="KW-1185">Reference proteome</keyword>
<evidence type="ECO:0000256" key="2">
    <source>
        <dbReference type="ARBA" id="ARBA00004892"/>
    </source>
</evidence>
<evidence type="ECO:0000256" key="4">
    <source>
        <dbReference type="ARBA" id="ARBA00012546"/>
    </source>
</evidence>
<dbReference type="Pfam" id="PF02614">
    <property type="entry name" value="UxaC"/>
    <property type="match status" value="1"/>
</dbReference>
<comment type="pathway">
    <text evidence="2 7">Carbohydrate metabolism; pentose and glucuronate interconversion.</text>
</comment>
<dbReference type="Proteomes" id="UP000033109">
    <property type="component" value="Chromosome"/>
</dbReference>
<dbReference type="EC" id="5.3.1.12" evidence="4 7"/>
<dbReference type="GO" id="GO:0008880">
    <property type="term" value="F:glucuronate isomerase activity"/>
    <property type="evidence" value="ECO:0007669"/>
    <property type="project" value="UniProtKB-UniRule"/>
</dbReference>
<comment type="similarity">
    <text evidence="3 7">Belongs to the metallo-dependent hydrolases superfamily. Uronate isomerase family.</text>
</comment>
<evidence type="ECO:0000256" key="1">
    <source>
        <dbReference type="ARBA" id="ARBA00001165"/>
    </source>
</evidence>
<reference evidence="8 9" key="1">
    <citation type="journal article" date="2015" name="Sci. Rep.">
        <title>Unraveling adaptation of Pontibacter korlensis to radiation and infertility in desert through complete genome and comparative transcriptomic analysis.</title>
        <authorList>
            <person name="Dai J."/>
            <person name="Dai W."/>
            <person name="Qiu C."/>
            <person name="Yang Z."/>
            <person name="Zhang Y."/>
            <person name="Zhou M."/>
            <person name="Zhang L."/>
            <person name="Fang C."/>
            <person name="Gao Q."/>
            <person name="Yang Q."/>
            <person name="Li X."/>
            <person name="Wang Z."/>
            <person name="Wang Z."/>
            <person name="Jia Z."/>
            <person name="Chen X."/>
        </authorList>
    </citation>
    <scope>NUCLEOTIDE SEQUENCE [LARGE SCALE GENOMIC DNA]</scope>
    <source>
        <strain evidence="8 9">X14-1T</strain>
    </source>
</reference>
<dbReference type="Gene3D" id="1.10.2020.10">
    <property type="entry name" value="uronate isomerase, domain 2, chain A"/>
    <property type="match status" value="1"/>
</dbReference>
<evidence type="ECO:0000313" key="8">
    <source>
        <dbReference type="EMBL" id="AKD03729.1"/>
    </source>
</evidence>
<dbReference type="AlphaFoldDB" id="A0A0E3ZEK5"/>
<dbReference type="KEGG" id="pko:PKOR_12090"/>
<dbReference type="EMBL" id="CP009621">
    <property type="protein sequence ID" value="AKD03729.1"/>
    <property type="molecule type" value="Genomic_DNA"/>
</dbReference>
<comment type="catalytic activity">
    <reaction evidence="1 7">
        <text>D-glucuronate = D-fructuronate</text>
        <dbReference type="Rhea" id="RHEA:13049"/>
        <dbReference type="ChEBI" id="CHEBI:58720"/>
        <dbReference type="ChEBI" id="CHEBI:59863"/>
        <dbReference type="EC" id="5.3.1.12"/>
    </reaction>
</comment>
<dbReference type="PANTHER" id="PTHR30068">
    <property type="entry name" value="URONATE ISOMERASE"/>
    <property type="match status" value="1"/>
</dbReference>
<dbReference type="PANTHER" id="PTHR30068:SF4">
    <property type="entry name" value="URONATE ISOMERASE"/>
    <property type="match status" value="1"/>
</dbReference>
<proteinExistence type="inferred from homology"/>
<protein>
    <recommendedName>
        <fullName evidence="5 7">Uronate isomerase</fullName>
        <ecNumber evidence="4 7">5.3.1.12</ecNumber>
    </recommendedName>
    <alternativeName>
        <fullName evidence="7">Glucuronate isomerase</fullName>
    </alternativeName>
    <alternativeName>
        <fullName evidence="7">Uronic isomerase</fullName>
    </alternativeName>
</protein>
<dbReference type="PATRIC" id="fig|400092.3.peg.2639"/>
<dbReference type="UniPathway" id="UPA00246"/>
<evidence type="ECO:0000256" key="3">
    <source>
        <dbReference type="ARBA" id="ARBA00008397"/>
    </source>
</evidence>
<evidence type="ECO:0000256" key="5">
    <source>
        <dbReference type="ARBA" id="ARBA00020555"/>
    </source>
</evidence>
<name>A0A0E3ZEK5_9BACT</name>
<evidence type="ECO:0000256" key="6">
    <source>
        <dbReference type="ARBA" id="ARBA00023235"/>
    </source>
</evidence>
<evidence type="ECO:0000256" key="7">
    <source>
        <dbReference type="HAMAP-Rule" id="MF_00675"/>
    </source>
</evidence>
<organism evidence="8 9">
    <name type="scientific">Pontibacter korlensis</name>
    <dbReference type="NCBI Taxonomy" id="400092"/>
    <lineage>
        <taxon>Bacteria</taxon>
        <taxon>Pseudomonadati</taxon>
        <taxon>Bacteroidota</taxon>
        <taxon>Cytophagia</taxon>
        <taxon>Cytophagales</taxon>
        <taxon>Hymenobacteraceae</taxon>
        <taxon>Pontibacter</taxon>
    </lineage>
</organism>
<dbReference type="GO" id="GO:0019698">
    <property type="term" value="P:D-galacturonate catabolic process"/>
    <property type="evidence" value="ECO:0007669"/>
    <property type="project" value="TreeGrafter"/>
</dbReference>
<accession>A0A0E3ZEK5</accession>
<evidence type="ECO:0000313" key="9">
    <source>
        <dbReference type="Proteomes" id="UP000033109"/>
    </source>
</evidence>
<comment type="catalytic activity">
    <reaction evidence="7">
        <text>aldehydo-D-galacturonate = keto-D-tagaturonate</text>
        <dbReference type="Rhea" id="RHEA:27702"/>
        <dbReference type="ChEBI" id="CHEBI:12952"/>
        <dbReference type="ChEBI" id="CHEBI:17886"/>
    </reaction>
</comment>
<dbReference type="RefSeq" id="WP_046311033.1">
    <property type="nucleotide sequence ID" value="NZ_CBCSCY010000002.1"/>
</dbReference>
<gene>
    <name evidence="7" type="primary">uxaC</name>
    <name evidence="8" type="ORF">PKOR_12090</name>
</gene>
<dbReference type="Gene3D" id="3.20.20.140">
    <property type="entry name" value="Metal-dependent hydrolases"/>
    <property type="match status" value="1"/>
</dbReference>
<dbReference type="NCBIfam" id="NF002794">
    <property type="entry name" value="PRK02925.1"/>
    <property type="match status" value="1"/>
</dbReference>
<dbReference type="OrthoDB" id="9766564at2"/>
<dbReference type="InterPro" id="IPR032466">
    <property type="entry name" value="Metal_Hydrolase"/>
</dbReference>
<sequence>MSFLDENFLLKTKTAQRLYHEHAKHMPIIDYHCHLSPQDIANDRKFKNLTEIWLEGDHYKWRAMRTNGIPERYCTGDADDFEKFEKWAQTVPYTMRNPLYHWTHMELKKPFGVEKILKPETAREIYDACTAMLQTDEFSVRGILKKMNVEIICTTDDPVDSLEHHQKIKADNFGLQVLPTFRADKVLAIEQPEAFLSYLQKLEEASCISISCFQQLQDALKQRHDFFHELGCRLSDHGLETIYAEEYTDEEIKDIFNKAINKQALTQEEVLKYKSAMLVYLALLDHSRDWTQQFHLGALRNNNTRMMRELGPDTGFDSIGDFDVARPLSRFMDKLDNSDQLAKTILYNLNPSQNELYATMIGNFNDGSTPGKIQFGSAWWFLDQKDGMEKQMNALSNMGLLSRFVGMLTDSRSFLSYPRHEYFRRILCNLIGDDVENGELPESEIEWLGQMVEDICYNNAKNYFKF</sequence>
<dbReference type="SUPFAM" id="SSF51556">
    <property type="entry name" value="Metallo-dependent hydrolases"/>
    <property type="match status" value="1"/>
</dbReference>